<dbReference type="InterPro" id="IPR006680">
    <property type="entry name" value="Amidohydro-rel"/>
</dbReference>
<dbReference type="InterPro" id="IPR003764">
    <property type="entry name" value="GlcNAc_6-P_deAcase"/>
</dbReference>
<dbReference type="EMBL" id="VULZ01000015">
    <property type="protein sequence ID" value="MSS15764.1"/>
    <property type="molecule type" value="Genomic_DNA"/>
</dbReference>
<dbReference type="Gene3D" id="3.20.20.140">
    <property type="entry name" value="Metal-dependent hydrolases"/>
    <property type="match status" value="1"/>
</dbReference>
<comment type="cofactor">
    <cofactor evidence="8">
        <name>a divalent metal cation</name>
        <dbReference type="ChEBI" id="CHEBI:60240"/>
    </cofactor>
    <text evidence="8">Binds 1 divalent metal cation per subunit.</text>
</comment>
<proteinExistence type="inferred from homology"/>
<dbReference type="AlphaFoldDB" id="A0A6L5XAG0"/>
<dbReference type="RefSeq" id="WP_154526942.1">
    <property type="nucleotide sequence ID" value="NZ_VULZ01000015.1"/>
</dbReference>
<feature type="domain" description="Amidohydrolase-related" evidence="10">
    <location>
        <begin position="68"/>
        <end position="392"/>
    </location>
</feature>
<keyword evidence="4 5" id="KW-0119">Carbohydrate metabolism</keyword>
<feature type="binding site" evidence="7">
    <location>
        <begin position="322"/>
        <end position="324"/>
    </location>
    <ligand>
        <name>substrate</name>
    </ligand>
</feature>
<keyword evidence="3 5" id="KW-0378">Hydrolase</keyword>
<feature type="region of interest" description="Disordered" evidence="9">
    <location>
        <begin position="30"/>
        <end position="56"/>
    </location>
</feature>
<dbReference type="Pfam" id="PF01979">
    <property type="entry name" value="Amidohydro_1"/>
    <property type="match status" value="1"/>
</dbReference>
<feature type="binding site" evidence="7">
    <location>
        <begin position="235"/>
        <end position="236"/>
    </location>
    <ligand>
        <name>substrate</name>
    </ligand>
</feature>
<dbReference type="GO" id="GO:0008448">
    <property type="term" value="F:N-acetylglucosamine-6-phosphate deacetylase activity"/>
    <property type="evidence" value="ECO:0007669"/>
    <property type="project" value="UniProtKB-EC"/>
</dbReference>
<comment type="similarity">
    <text evidence="1 5">Belongs to the metallo-dependent hydrolases superfamily. NagA family.</text>
</comment>
<dbReference type="InterPro" id="IPR011059">
    <property type="entry name" value="Metal-dep_hydrolase_composite"/>
</dbReference>
<name>A0A6L5XAG0_9FIRM</name>
<keyword evidence="2 8" id="KW-0479">Metal-binding</keyword>
<dbReference type="Proteomes" id="UP000481852">
    <property type="component" value="Unassembled WGS sequence"/>
</dbReference>
<dbReference type="PANTHER" id="PTHR11113">
    <property type="entry name" value="N-ACETYLGLUCOSAMINE-6-PHOSPHATE DEACETYLASE"/>
    <property type="match status" value="1"/>
</dbReference>
<accession>A0A6L5XAG0</accession>
<dbReference type="GO" id="GO:0046872">
    <property type="term" value="F:metal ion binding"/>
    <property type="evidence" value="ECO:0007669"/>
    <property type="project" value="UniProtKB-KW"/>
</dbReference>
<evidence type="ECO:0000256" key="4">
    <source>
        <dbReference type="ARBA" id="ARBA00023277"/>
    </source>
</evidence>
<gene>
    <name evidence="11" type="primary">nagA</name>
    <name evidence="11" type="ORF">FYJ35_12120</name>
</gene>
<protein>
    <submittedName>
        <fullName evidence="11">N-acetylglucosamine-6-phosphate deacetylase</fullName>
        <ecNumber evidence="11">3.5.1.25</ecNumber>
    </submittedName>
</protein>
<evidence type="ECO:0000256" key="8">
    <source>
        <dbReference type="PIRSR" id="PIRSR038994-3"/>
    </source>
</evidence>
<feature type="binding site" evidence="7">
    <location>
        <position position="243"/>
    </location>
    <ligand>
        <name>substrate</name>
    </ligand>
</feature>
<dbReference type="Gene3D" id="2.30.40.10">
    <property type="entry name" value="Urease, subunit C, domain 1"/>
    <property type="match status" value="1"/>
</dbReference>
<evidence type="ECO:0000256" key="9">
    <source>
        <dbReference type="SAM" id="MobiDB-lite"/>
    </source>
</evidence>
<evidence type="ECO:0000256" key="1">
    <source>
        <dbReference type="ARBA" id="ARBA00010716"/>
    </source>
</evidence>
<evidence type="ECO:0000259" key="10">
    <source>
        <dbReference type="Pfam" id="PF01979"/>
    </source>
</evidence>
<keyword evidence="12" id="KW-1185">Reference proteome</keyword>
<feature type="compositionally biased region" description="Polar residues" evidence="9">
    <location>
        <begin position="35"/>
        <end position="45"/>
    </location>
</feature>
<sequence length="399" mass="43177">MKLYSDHILIGSAFQSGTLEFDERFSIFTPGMKPSSMQNTGSGCTEENGRPGARGKGAEDVLDYSGFYIIPGLVDIHTHAAMGADASDGDDAEMQTMSRFYAQNGVTSWCPTTMTLKEPELKEACRTISHFRRPEDGARSVGVHLEGPFVCMEKRGAQNPENIHVPDVEMLKRLNEAAGGTVRLVTMAPETEGGIAFVREASRLCAVSLGHTMADYDTAMRAFFAGASHVTHLFNAMQPIHHRKPGLIAAAYDAGATAELICDGMHVEPSVMRMAEKLFGRNLVLVSDSLRCTGMPEGDYPFGGQMITLRNGRAMLKGTNTIAGSVISLMEGVRRVVDFGMPLEEAVLAASSTPARAIRMDHEIGSIRAGKRADMVALDKSLKVRKVWIDGREAVSSES</sequence>
<dbReference type="SUPFAM" id="SSF51338">
    <property type="entry name" value="Composite domain of metallo-dependent hydrolases"/>
    <property type="match status" value="1"/>
</dbReference>
<dbReference type="NCBIfam" id="TIGR00221">
    <property type="entry name" value="nagA"/>
    <property type="match status" value="1"/>
</dbReference>
<dbReference type="InterPro" id="IPR032466">
    <property type="entry name" value="Metal_Hydrolase"/>
</dbReference>
<evidence type="ECO:0000256" key="5">
    <source>
        <dbReference type="PIRNR" id="PIRNR038994"/>
    </source>
</evidence>
<evidence type="ECO:0000256" key="7">
    <source>
        <dbReference type="PIRSR" id="PIRSR038994-2"/>
    </source>
</evidence>
<reference evidence="11 12" key="1">
    <citation type="submission" date="2019-08" db="EMBL/GenBank/DDBJ databases">
        <title>In-depth cultivation of the pig gut microbiome towards novel bacterial diversity and tailored functional studies.</title>
        <authorList>
            <person name="Wylensek D."/>
            <person name="Hitch T.C.A."/>
            <person name="Clavel T."/>
        </authorList>
    </citation>
    <scope>NUCLEOTIDE SEQUENCE [LARGE SCALE GENOMIC DNA]</scope>
    <source>
        <strain evidence="11 12">Oil+RF-744-WCA-WT-11</strain>
    </source>
</reference>
<evidence type="ECO:0000256" key="6">
    <source>
        <dbReference type="PIRSR" id="PIRSR038994-1"/>
    </source>
</evidence>
<evidence type="ECO:0000313" key="12">
    <source>
        <dbReference type="Proteomes" id="UP000481852"/>
    </source>
</evidence>
<feature type="binding site" evidence="8">
    <location>
        <position position="211"/>
    </location>
    <ligand>
        <name>Zn(2+)</name>
        <dbReference type="ChEBI" id="CHEBI:29105"/>
    </ligand>
</feature>
<dbReference type="PIRSF" id="PIRSF038994">
    <property type="entry name" value="NagA"/>
    <property type="match status" value="1"/>
</dbReference>
<feature type="binding site" evidence="8">
    <location>
        <position position="232"/>
    </location>
    <ligand>
        <name>Zn(2+)</name>
        <dbReference type="ChEBI" id="CHEBI:29105"/>
    </ligand>
</feature>
<dbReference type="PANTHER" id="PTHR11113:SF14">
    <property type="entry name" value="N-ACETYLGLUCOSAMINE-6-PHOSPHATE DEACETYLASE"/>
    <property type="match status" value="1"/>
</dbReference>
<feature type="active site" description="Proton donor/acceptor" evidence="6">
    <location>
        <position position="288"/>
    </location>
</feature>
<evidence type="ECO:0000256" key="2">
    <source>
        <dbReference type="ARBA" id="ARBA00022723"/>
    </source>
</evidence>
<organism evidence="11 12">
    <name type="scientific">Porcincola intestinalis</name>
    <dbReference type="NCBI Taxonomy" id="2606632"/>
    <lineage>
        <taxon>Bacteria</taxon>
        <taxon>Bacillati</taxon>
        <taxon>Bacillota</taxon>
        <taxon>Clostridia</taxon>
        <taxon>Lachnospirales</taxon>
        <taxon>Lachnospiraceae</taxon>
        <taxon>Porcincola</taxon>
    </lineage>
</organism>
<comment type="caution">
    <text evidence="11">The sequence shown here is derived from an EMBL/GenBank/DDBJ whole genome shotgun (WGS) entry which is preliminary data.</text>
</comment>
<dbReference type="EC" id="3.5.1.25" evidence="11"/>
<dbReference type="SUPFAM" id="SSF51556">
    <property type="entry name" value="Metallo-dependent hydrolases"/>
    <property type="match status" value="1"/>
</dbReference>
<evidence type="ECO:0000313" key="11">
    <source>
        <dbReference type="EMBL" id="MSS15764.1"/>
    </source>
</evidence>
<dbReference type="CDD" id="cd00854">
    <property type="entry name" value="NagA"/>
    <property type="match status" value="1"/>
</dbReference>
<evidence type="ECO:0000256" key="3">
    <source>
        <dbReference type="ARBA" id="ARBA00022801"/>
    </source>
</evidence>
<feature type="binding site" evidence="7">
    <location>
        <position position="157"/>
    </location>
    <ligand>
        <name>substrate</name>
    </ligand>
</feature>
<feature type="binding site" evidence="8">
    <location>
        <position position="146"/>
    </location>
    <ligand>
        <name>Zn(2+)</name>
        <dbReference type="ChEBI" id="CHEBI:29105"/>
    </ligand>
</feature>
<dbReference type="GO" id="GO:0006046">
    <property type="term" value="P:N-acetylglucosamine catabolic process"/>
    <property type="evidence" value="ECO:0007669"/>
    <property type="project" value="TreeGrafter"/>
</dbReference>
<feature type="binding site" evidence="7">
    <location>
        <position position="266"/>
    </location>
    <ligand>
        <name>substrate</name>
    </ligand>
</feature>